<dbReference type="Proteomes" id="UP000503251">
    <property type="component" value="Chromosome"/>
</dbReference>
<evidence type="ECO:0000313" key="9">
    <source>
        <dbReference type="EMBL" id="TVM32543.1"/>
    </source>
</evidence>
<organism evidence="9 10">
    <name type="scientific">Oceanidesulfovibrio marinus</name>
    <dbReference type="NCBI Taxonomy" id="370038"/>
    <lineage>
        <taxon>Bacteria</taxon>
        <taxon>Pseudomonadati</taxon>
        <taxon>Thermodesulfobacteriota</taxon>
        <taxon>Desulfovibrionia</taxon>
        <taxon>Desulfovibrionales</taxon>
        <taxon>Desulfovibrionaceae</taxon>
        <taxon>Oceanidesulfovibrio</taxon>
    </lineage>
</organism>
<dbReference type="GO" id="GO:0005829">
    <property type="term" value="C:cytosol"/>
    <property type="evidence" value="ECO:0007669"/>
    <property type="project" value="TreeGrafter"/>
</dbReference>
<keyword evidence="4 6" id="KW-0805">Transcription regulation</keyword>
<comment type="similarity">
    <text evidence="1 6">Belongs to the NusB family.</text>
</comment>
<reference evidence="9 10" key="1">
    <citation type="submission" date="2018-06" db="EMBL/GenBank/DDBJ databases">
        <title>Complete genome of Desulfovibrio marinus P48SEP.</title>
        <authorList>
            <person name="Crispim J.S."/>
            <person name="Vidigal P.M.P."/>
            <person name="Silva L.C.F."/>
            <person name="Araujo L.C."/>
            <person name="Laguardia C.N."/>
            <person name="Dias R.S."/>
            <person name="Sousa M.P."/>
            <person name="Paula S.O."/>
            <person name="Silva C."/>
        </authorList>
    </citation>
    <scope>NUCLEOTIDE SEQUENCE [LARGE SCALE GENOMIC DNA]</scope>
    <source>
        <strain evidence="9 10">P48SEP</strain>
    </source>
</reference>
<dbReference type="OrthoDB" id="9797817at2"/>
<dbReference type="PANTHER" id="PTHR11078:SF3">
    <property type="entry name" value="ANTITERMINATION NUSB DOMAIN-CONTAINING PROTEIN"/>
    <property type="match status" value="1"/>
</dbReference>
<sequence length="164" mass="18395">MTDTGRSRHGARETAFQVLYGLSYSGAPTERDLEKAFAKAPVAPKGKEVELVSDVPYPEQPTQGFAWELTHGVWEKRDELDEIINKFSQHWRVTRIAKIELTILRLAVFEMLYRDDVPTKVAINEAVELSKQYGDENSKGFVNGILDAAAKALEHGEIGVHQGR</sequence>
<keyword evidence="3 6" id="KW-0694">RNA-binding</keyword>
<evidence type="ECO:0000313" key="11">
    <source>
        <dbReference type="Proteomes" id="UP000503251"/>
    </source>
</evidence>
<dbReference type="RefSeq" id="WP_144306162.1">
    <property type="nucleotide sequence ID" value="NZ_CP039543.1"/>
</dbReference>
<dbReference type="Gene3D" id="1.10.940.10">
    <property type="entry name" value="NusB-like"/>
    <property type="match status" value="1"/>
</dbReference>
<dbReference type="InterPro" id="IPR011605">
    <property type="entry name" value="NusB_fam"/>
</dbReference>
<evidence type="ECO:0000313" key="8">
    <source>
        <dbReference type="EMBL" id="QJT08621.1"/>
    </source>
</evidence>
<keyword evidence="11" id="KW-1185">Reference proteome</keyword>
<evidence type="ECO:0000256" key="1">
    <source>
        <dbReference type="ARBA" id="ARBA00005952"/>
    </source>
</evidence>
<dbReference type="InterPro" id="IPR035926">
    <property type="entry name" value="NusB-like_sf"/>
</dbReference>
<dbReference type="Pfam" id="PF01029">
    <property type="entry name" value="NusB"/>
    <property type="match status" value="1"/>
</dbReference>
<dbReference type="HAMAP" id="MF_00073">
    <property type="entry name" value="NusB"/>
    <property type="match status" value="1"/>
</dbReference>
<dbReference type="EMBL" id="QMIF01000010">
    <property type="protein sequence ID" value="TVM32543.1"/>
    <property type="molecule type" value="Genomic_DNA"/>
</dbReference>
<dbReference type="GO" id="GO:0031564">
    <property type="term" value="P:transcription antitermination"/>
    <property type="evidence" value="ECO:0007669"/>
    <property type="project" value="UniProtKB-KW"/>
</dbReference>
<dbReference type="GO" id="GO:0006353">
    <property type="term" value="P:DNA-templated transcription termination"/>
    <property type="evidence" value="ECO:0007669"/>
    <property type="project" value="UniProtKB-UniRule"/>
</dbReference>
<evidence type="ECO:0000259" key="7">
    <source>
        <dbReference type="Pfam" id="PF01029"/>
    </source>
</evidence>
<evidence type="ECO:0000256" key="6">
    <source>
        <dbReference type="HAMAP-Rule" id="MF_00073"/>
    </source>
</evidence>
<protein>
    <recommendedName>
        <fullName evidence="6">Transcription antitermination protein NusB</fullName>
    </recommendedName>
    <alternativeName>
        <fullName evidence="6">Antitermination factor NusB</fullName>
    </alternativeName>
</protein>
<evidence type="ECO:0000256" key="3">
    <source>
        <dbReference type="ARBA" id="ARBA00022884"/>
    </source>
</evidence>
<dbReference type="InterPro" id="IPR006027">
    <property type="entry name" value="NusB_RsmB_TIM44"/>
</dbReference>
<dbReference type="EMBL" id="CP039543">
    <property type="protein sequence ID" value="QJT08621.1"/>
    <property type="molecule type" value="Genomic_DNA"/>
</dbReference>
<dbReference type="Proteomes" id="UP000434052">
    <property type="component" value="Unassembled WGS sequence"/>
</dbReference>
<comment type="function">
    <text evidence="6">Involved in transcription antitermination. Required for transcription of ribosomal RNA (rRNA) genes. Binds specifically to the boxA antiterminator sequence of the ribosomal RNA (rrn) operons.</text>
</comment>
<dbReference type="NCBIfam" id="TIGR01951">
    <property type="entry name" value="nusB"/>
    <property type="match status" value="1"/>
</dbReference>
<keyword evidence="2 6" id="KW-0889">Transcription antitermination</keyword>
<keyword evidence="5 6" id="KW-0804">Transcription</keyword>
<evidence type="ECO:0000313" key="10">
    <source>
        <dbReference type="Proteomes" id="UP000434052"/>
    </source>
</evidence>
<evidence type="ECO:0000256" key="2">
    <source>
        <dbReference type="ARBA" id="ARBA00022814"/>
    </source>
</evidence>
<reference evidence="8 11" key="2">
    <citation type="submission" date="2019-04" db="EMBL/GenBank/DDBJ databases">
        <title>Isolation and culture of sulfate reducing bacteria from the cold seep of the South China Sea.</title>
        <authorList>
            <person name="Sun C."/>
            <person name="Liu R."/>
        </authorList>
    </citation>
    <scope>NUCLEOTIDE SEQUENCE [LARGE SCALE GENOMIC DNA]</scope>
    <source>
        <strain evidence="8 11">CS1</strain>
    </source>
</reference>
<feature type="domain" description="NusB/RsmB/TIM44" evidence="7">
    <location>
        <begin position="10"/>
        <end position="151"/>
    </location>
</feature>
<dbReference type="GO" id="GO:0003723">
    <property type="term" value="F:RNA binding"/>
    <property type="evidence" value="ECO:0007669"/>
    <property type="project" value="UniProtKB-UniRule"/>
</dbReference>
<dbReference type="AlphaFoldDB" id="A0A6P1ZE35"/>
<proteinExistence type="inferred from homology"/>
<dbReference type="PANTHER" id="PTHR11078">
    <property type="entry name" value="N UTILIZATION SUBSTANCE PROTEIN B-RELATED"/>
    <property type="match status" value="1"/>
</dbReference>
<dbReference type="CDD" id="cd00619">
    <property type="entry name" value="Terminator_NusB"/>
    <property type="match status" value="1"/>
</dbReference>
<evidence type="ECO:0000256" key="5">
    <source>
        <dbReference type="ARBA" id="ARBA00023163"/>
    </source>
</evidence>
<evidence type="ECO:0000256" key="4">
    <source>
        <dbReference type="ARBA" id="ARBA00023015"/>
    </source>
</evidence>
<gene>
    <name evidence="6 9" type="primary">nusB</name>
    <name evidence="9" type="ORF">DQK91_14815</name>
    <name evidence="8" type="ORF">E8L03_06650</name>
</gene>
<dbReference type="SUPFAM" id="SSF48013">
    <property type="entry name" value="NusB-like"/>
    <property type="match status" value="1"/>
</dbReference>
<accession>A0A6P1ZE35</accession>
<name>A0A6P1ZE35_9BACT</name>